<organism evidence="2 3">
    <name type="scientific">Comamonas testosteroni (strain DSM 14576 / KF-1)</name>
    <name type="common">Pseudomonas testosteroni</name>
    <dbReference type="NCBI Taxonomy" id="399795"/>
    <lineage>
        <taxon>Bacteria</taxon>
        <taxon>Pseudomonadati</taxon>
        <taxon>Pseudomonadota</taxon>
        <taxon>Betaproteobacteria</taxon>
        <taxon>Burkholderiales</taxon>
        <taxon>Comamonadaceae</taxon>
        <taxon>Comamonas</taxon>
    </lineage>
</organism>
<comment type="caution">
    <text evidence="2">The sequence shown here is derived from an EMBL/GenBank/DDBJ whole genome shotgun (WGS) entry which is preliminary data.</text>
</comment>
<evidence type="ECO:0000313" key="2">
    <source>
        <dbReference type="EMBL" id="EED67244.1"/>
    </source>
</evidence>
<feature type="transmembrane region" description="Helical" evidence="1">
    <location>
        <begin position="7"/>
        <end position="25"/>
    </location>
</feature>
<name>B7WRQ9_COMTK</name>
<dbReference type="EMBL" id="AAUJ02000001">
    <property type="protein sequence ID" value="EED67244.1"/>
    <property type="molecule type" value="Genomic_DNA"/>
</dbReference>
<feature type="transmembrane region" description="Helical" evidence="1">
    <location>
        <begin position="82"/>
        <end position="103"/>
    </location>
</feature>
<evidence type="ECO:0000313" key="3">
    <source>
        <dbReference type="Proteomes" id="UP000003039"/>
    </source>
</evidence>
<dbReference type="Proteomes" id="UP000003039">
    <property type="component" value="Unassembled WGS sequence"/>
</dbReference>
<accession>B7WRQ9</accession>
<feature type="transmembrane region" description="Helical" evidence="1">
    <location>
        <begin position="45"/>
        <end position="62"/>
    </location>
</feature>
<dbReference type="InterPro" id="IPR025333">
    <property type="entry name" value="DUF4239"/>
</dbReference>
<evidence type="ECO:0000256" key="1">
    <source>
        <dbReference type="SAM" id="Phobius"/>
    </source>
</evidence>
<sequence>MRARLLGSGWVVLVEVIPSGLLVTIELSWRITMQKTFLAIDTNSWILLVSIFALLSLAAFLGKFTWNKRFKHDAVAEDELKIVLGATLSLFGLLIGFILSFAIGGYNMRVAAEENEAIAIGNAFQRNSLLKDSHQQQAKALLQDYLSLRTQFFETMNEGQRAQIRRESIRMQTRMWTLVSKIATANPDPVIATALNACNDLYIAQQKTMASWRHHIPGAAWFLLIIFGVCSNFLIGYNIRGQNRRNSLIFIVPFVTALALFLIAEIDVPGKGLIHVSPDNLIILRETLSDGGLMS</sequence>
<feature type="transmembrane region" description="Helical" evidence="1">
    <location>
        <begin position="218"/>
        <end position="235"/>
    </location>
</feature>
<dbReference type="AlphaFoldDB" id="B7WRQ9"/>
<gene>
    <name evidence="2" type="ORF">CtesDRAFT_PD2190</name>
</gene>
<dbReference type="eggNOG" id="ENOG5030U16">
    <property type="taxonomic scope" value="Bacteria"/>
</dbReference>
<keyword evidence="1" id="KW-0812">Transmembrane</keyword>
<keyword evidence="1" id="KW-0472">Membrane</keyword>
<evidence type="ECO:0008006" key="4">
    <source>
        <dbReference type="Google" id="ProtNLM"/>
    </source>
</evidence>
<reference evidence="2 3" key="1">
    <citation type="journal article" date="2004" name="Appl. Environ. Microbiol.">
        <title>Mineralization of individual congeners of linear alkylbenzenesulfonate by defined pairs of heterotrophic bacteria.</title>
        <authorList>
            <person name="Schleheck D."/>
            <person name="Knepper T.P."/>
            <person name="Fischer K."/>
            <person name="Cook A.M."/>
        </authorList>
    </citation>
    <scope>NUCLEOTIDE SEQUENCE [LARGE SCALE GENOMIC DNA]</scope>
    <source>
        <strain evidence="3">DSM 14576 / KF-1</strain>
    </source>
</reference>
<feature type="transmembrane region" description="Helical" evidence="1">
    <location>
        <begin position="247"/>
        <end position="264"/>
    </location>
</feature>
<protein>
    <recommendedName>
        <fullName evidence="4">DUF4239 domain-containing protein</fullName>
    </recommendedName>
</protein>
<keyword evidence="1" id="KW-1133">Transmembrane helix</keyword>
<dbReference type="Pfam" id="PF14023">
    <property type="entry name" value="Bestrophin-like"/>
    <property type="match status" value="1"/>
</dbReference>
<proteinExistence type="predicted"/>